<evidence type="ECO:0000256" key="5">
    <source>
        <dbReference type="SAM" id="Phobius"/>
    </source>
</evidence>
<evidence type="ECO:0000256" key="2">
    <source>
        <dbReference type="ARBA" id="ARBA00022692"/>
    </source>
</evidence>
<protein>
    <submittedName>
        <fullName evidence="8">Aste57867_210 protein</fullName>
    </submittedName>
</protein>
<dbReference type="Proteomes" id="UP000332933">
    <property type="component" value="Unassembled WGS sequence"/>
</dbReference>
<dbReference type="OrthoDB" id="438545at2759"/>
<comment type="subcellular location">
    <subcellularLocation>
        <location evidence="1">Membrane</location>
        <topology evidence="1">Multi-pass membrane protein</topology>
    </subcellularLocation>
</comment>
<evidence type="ECO:0000256" key="1">
    <source>
        <dbReference type="ARBA" id="ARBA00004141"/>
    </source>
</evidence>
<feature type="transmembrane region" description="Helical" evidence="5">
    <location>
        <begin position="408"/>
        <end position="429"/>
    </location>
</feature>
<keyword evidence="2 5" id="KW-0812">Transmembrane</keyword>
<dbReference type="GO" id="GO:0016020">
    <property type="term" value="C:membrane"/>
    <property type="evidence" value="ECO:0007669"/>
    <property type="project" value="UniProtKB-SubCell"/>
</dbReference>
<reference evidence="7" key="2">
    <citation type="submission" date="2019-06" db="EMBL/GenBank/DDBJ databases">
        <title>Genomics analysis of Aphanomyces spp. identifies a new class of oomycete effector associated with host adaptation.</title>
        <authorList>
            <person name="Gaulin E."/>
        </authorList>
    </citation>
    <scope>NUCLEOTIDE SEQUENCE</scope>
    <source>
        <strain evidence="7">CBS 578.67</strain>
    </source>
</reference>
<feature type="transmembrane region" description="Helical" evidence="5">
    <location>
        <begin position="224"/>
        <end position="244"/>
    </location>
</feature>
<accession>A0A485K4K2</accession>
<feature type="transmembrane region" description="Helical" evidence="5">
    <location>
        <begin position="304"/>
        <end position="321"/>
    </location>
</feature>
<feature type="transmembrane region" description="Helical" evidence="5">
    <location>
        <begin position="264"/>
        <end position="283"/>
    </location>
</feature>
<dbReference type="EMBL" id="CAADRA010000009">
    <property type="protein sequence ID" value="VFT77436.1"/>
    <property type="molecule type" value="Genomic_DNA"/>
</dbReference>
<dbReference type="InterPro" id="IPR013057">
    <property type="entry name" value="AA_transpt_TM"/>
</dbReference>
<keyword evidence="9" id="KW-1185">Reference proteome</keyword>
<dbReference type="Pfam" id="PF01490">
    <property type="entry name" value="Aa_trans"/>
    <property type="match status" value="1"/>
</dbReference>
<feature type="transmembrane region" description="Helical" evidence="5">
    <location>
        <begin position="68"/>
        <end position="89"/>
    </location>
</feature>
<feature type="transmembrane region" description="Helical" evidence="5">
    <location>
        <begin position="341"/>
        <end position="361"/>
    </location>
</feature>
<gene>
    <name evidence="8" type="primary">Aste57867_210</name>
    <name evidence="7" type="ORF">As57867_000210</name>
    <name evidence="8" type="ORF">ASTE57867_210</name>
</gene>
<feature type="transmembrane region" description="Helical" evidence="5">
    <location>
        <begin position="167"/>
        <end position="190"/>
    </location>
</feature>
<evidence type="ECO:0000256" key="4">
    <source>
        <dbReference type="ARBA" id="ARBA00023136"/>
    </source>
</evidence>
<name>A0A485K4K2_9STRA</name>
<proteinExistence type="predicted"/>
<keyword evidence="3 5" id="KW-1133">Transmembrane helix</keyword>
<keyword evidence="4 5" id="KW-0472">Membrane</keyword>
<dbReference type="AlphaFoldDB" id="A0A485K4K2"/>
<feature type="domain" description="Amino acid transporter transmembrane" evidence="6">
    <location>
        <begin position="35"/>
        <end position="423"/>
    </location>
</feature>
<feature type="transmembrane region" description="Helical" evidence="5">
    <location>
        <begin position="38"/>
        <end position="56"/>
    </location>
</feature>
<dbReference type="PANTHER" id="PTHR22950:SF702">
    <property type="entry name" value="AMINO ACID TRANSPORTER PROTEIN"/>
    <property type="match status" value="1"/>
</dbReference>
<organism evidence="8 9">
    <name type="scientific">Aphanomyces stellatus</name>
    <dbReference type="NCBI Taxonomy" id="120398"/>
    <lineage>
        <taxon>Eukaryota</taxon>
        <taxon>Sar</taxon>
        <taxon>Stramenopiles</taxon>
        <taxon>Oomycota</taxon>
        <taxon>Saprolegniomycetes</taxon>
        <taxon>Saprolegniales</taxon>
        <taxon>Verrucalvaceae</taxon>
        <taxon>Aphanomyces</taxon>
    </lineage>
</organism>
<reference evidence="8 9" key="1">
    <citation type="submission" date="2019-03" db="EMBL/GenBank/DDBJ databases">
        <authorList>
            <person name="Gaulin E."/>
            <person name="Dumas B."/>
        </authorList>
    </citation>
    <scope>NUCLEOTIDE SEQUENCE [LARGE SCALE GENOMIC DNA]</scope>
    <source>
        <strain evidence="8">CBS 568.67</strain>
    </source>
</reference>
<sequence length="432" mass="46021">MSSPLHEISAAYSPVGETTPLFPAPASAGGVLPRGTCLSSYAALMSSMVGAGILALPASVAAVHLVPWLVLLAGTCGLASASLTCLTVACDVTGEFSYEGLCARLCGRWTAALLRSLTLVALFGGGVMFTIIAVDMLLPFCASYLSRPLLAALFSLAAFPLCLPKSLYVLTLPNVMVVLSAVYIAVVLCLRAQDERSWPSNAIDDEDDTSLVTLLFPPWRWRTLLGLAATIPVQTLCFSCPFNFVRSYGELATKDTMAPVTHWLLVSGFVIYVVAAVAGFWCFRGHPPSDILTGFDASDTAINSVRLALAVSMLFKVPMVFQPFRETLQVSWPDHTHSCAFHVLLALVCAYLSGGCAVTLIADDLTVLMAAVGTVAGIVLSYIVPGYLLWRTTATSLWLPDRIYYQHVAVATITISSLLLVVVAAVPFLDDV</sequence>
<evidence type="ECO:0000313" key="9">
    <source>
        <dbReference type="Proteomes" id="UP000332933"/>
    </source>
</evidence>
<evidence type="ECO:0000313" key="8">
    <source>
        <dbReference type="EMBL" id="VFT77436.1"/>
    </source>
</evidence>
<feature type="transmembrane region" description="Helical" evidence="5">
    <location>
        <begin position="109"/>
        <end position="132"/>
    </location>
</feature>
<evidence type="ECO:0000256" key="3">
    <source>
        <dbReference type="ARBA" id="ARBA00022989"/>
    </source>
</evidence>
<evidence type="ECO:0000313" key="7">
    <source>
        <dbReference type="EMBL" id="KAF0720570.1"/>
    </source>
</evidence>
<dbReference type="GO" id="GO:0015179">
    <property type="term" value="F:L-amino acid transmembrane transporter activity"/>
    <property type="evidence" value="ECO:0007669"/>
    <property type="project" value="TreeGrafter"/>
</dbReference>
<dbReference type="PANTHER" id="PTHR22950">
    <property type="entry name" value="AMINO ACID TRANSPORTER"/>
    <property type="match status" value="1"/>
</dbReference>
<dbReference type="EMBL" id="VJMH01000009">
    <property type="protein sequence ID" value="KAF0720570.1"/>
    <property type="molecule type" value="Genomic_DNA"/>
</dbReference>
<feature type="transmembrane region" description="Helical" evidence="5">
    <location>
        <begin position="368"/>
        <end position="388"/>
    </location>
</feature>
<evidence type="ECO:0000259" key="6">
    <source>
        <dbReference type="Pfam" id="PF01490"/>
    </source>
</evidence>